<evidence type="ECO:0000256" key="1">
    <source>
        <dbReference type="SAM" id="SignalP"/>
    </source>
</evidence>
<feature type="signal peptide" evidence="1">
    <location>
        <begin position="1"/>
        <end position="20"/>
    </location>
</feature>
<evidence type="ECO:0000313" key="2">
    <source>
        <dbReference type="EMBL" id="MEJ8855284.1"/>
    </source>
</evidence>
<keyword evidence="2" id="KW-0946">Virion</keyword>
<keyword evidence="1" id="KW-0732">Signal</keyword>
<feature type="chain" id="PRO_5045452593" evidence="1">
    <location>
        <begin position="21"/>
        <end position="195"/>
    </location>
</feature>
<reference evidence="2 3" key="1">
    <citation type="submission" date="2024-03" db="EMBL/GenBank/DDBJ databases">
        <title>Novel species of the genus Variovorax.</title>
        <authorList>
            <person name="Liu Q."/>
            <person name="Xin Y.-H."/>
        </authorList>
    </citation>
    <scope>NUCLEOTIDE SEQUENCE [LARGE SCALE GENOMIC DNA]</scope>
    <source>
        <strain evidence="2 3">KACC 18901</strain>
    </source>
</reference>
<proteinExistence type="predicted"/>
<keyword evidence="2" id="KW-0261">Viral envelope protein</keyword>
<evidence type="ECO:0000313" key="3">
    <source>
        <dbReference type="Proteomes" id="UP001367030"/>
    </source>
</evidence>
<comment type="caution">
    <text evidence="2">The sequence shown here is derived from an EMBL/GenBank/DDBJ whole genome shotgun (WGS) entry which is preliminary data.</text>
</comment>
<dbReference type="RefSeq" id="WP_340335368.1">
    <property type="nucleotide sequence ID" value="NZ_JBBKZS010000004.1"/>
</dbReference>
<organism evidence="2 3">
    <name type="scientific">Variovorax robiniae</name>
    <dbReference type="NCBI Taxonomy" id="1836199"/>
    <lineage>
        <taxon>Bacteria</taxon>
        <taxon>Pseudomonadati</taxon>
        <taxon>Pseudomonadota</taxon>
        <taxon>Betaproteobacteria</taxon>
        <taxon>Burkholderiales</taxon>
        <taxon>Comamonadaceae</taxon>
        <taxon>Variovorax</taxon>
    </lineage>
</organism>
<protein>
    <submittedName>
        <fullName evidence="2">Cell envelope protein SmpA</fullName>
    </submittedName>
</protein>
<name>A0ABU8X6H8_9BURK</name>
<sequence length="195" mass="21671">MLQRLALTAAIAIAFSPAHAQRPASPQGPMLTGYLCCNMYTYGRQMGDANYRESGTTLVPIGTPAQVTSYDFRWVDTTIGGKPQRLKNDYSRDIRIPEFASRYIVKEDPKVRIAGFEPPVREAIQAAKVMEGMTREQVIMAVGYPITSENPRLEADVWRYWIDSWSEYQAAFDKAGKVKSVAGPAAAIVQYTPGQ</sequence>
<dbReference type="Proteomes" id="UP001367030">
    <property type="component" value="Unassembled WGS sequence"/>
</dbReference>
<keyword evidence="3" id="KW-1185">Reference proteome</keyword>
<accession>A0ABU8X6H8</accession>
<dbReference type="EMBL" id="JBBKZS010000004">
    <property type="protein sequence ID" value="MEJ8855284.1"/>
    <property type="molecule type" value="Genomic_DNA"/>
</dbReference>
<gene>
    <name evidence="2" type="ORF">WKW79_11930</name>
</gene>